<dbReference type="InterPro" id="IPR036890">
    <property type="entry name" value="HATPase_C_sf"/>
</dbReference>
<proteinExistence type="predicted"/>
<name>A0A385SPC4_9BACT</name>
<evidence type="ECO:0000313" key="9">
    <source>
        <dbReference type="EMBL" id="AYB32692.1"/>
    </source>
</evidence>
<gene>
    <name evidence="9" type="ORF">D4L85_19860</name>
</gene>
<dbReference type="Gene3D" id="3.30.565.10">
    <property type="entry name" value="Histidine kinase-like ATPase, C-terminal domain"/>
    <property type="match status" value="1"/>
</dbReference>
<feature type="domain" description="Histidine kinase" evidence="8">
    <location>
        <begin position="427"/>
        <end position="643"/>
    </location>
</feature>
<dbReference type="InterPro" id="IPR003594">
    <property type="entry name" value="HATPase_dom"/>
</dbReference>
<dbReference type="PROSITE" id="PS50109">
    <property type="entry name" value="HIS_KIN"/>
    <property type="match status" value="1"/>
</dbReference>
<dbReference type="EC" id="2.7.13.3" evidence="2"/>
<dbReference type="Pfam" id="PF02518">
    <property type="entry name" value="HATPase_c"/>
    <property type="match status" value="1"/>
</dbReference>
<organism evidence="9 10">
    <name type="scientific">Chryseolinea soli</name>
    <dbReference type="NCBI Taxonomy" id="2321403"/>
    <lineage>
        <taxon>Bacteria</taxon>
        <taxon>Pseudomonadati</taxon>
        <taxon>Bacteroidota</taxon>
        <taxon>Cytophagia</taxon>
        <taxon>Cytophagales</taxon>
        <taxon>Fulvivirgaceae</taxon>
        <taxon>Chryseolinea</taxon>
    </lineage>
</organism>
<keyword evidence="6" id="KW-0902">Two-component regulatory system</keyword>
<dbReference type="SMART" id="SM00388">
    <property type="entry name" value="HisKA"/>
    <property type="match status" value="1"/>
</dbReference>
<dbReference type="SUPFAM" id="SSF48452">
    <property type="entry name" value="TPR-like"/>
    <property type="match status" value="2"/>
</dbReference>
<dbReference type="SMART" id="SM00387">
    <property type="entry name" value="HATPase_c"/>
    <property type="match status" value="1"/>
</dbReference>
<evidence type="ECO:0000256" key="5">
    <source>
        <dbReference type="ARBA" id="ARBA00022777"/>
    </source>
</evidence>
<dbReference type="Pfam" id="PF00512">
    <property type="entry name" value="HisKA"/>
    <property type="match status" value="1"/>
</dbReference>
<keyword evidence="5" id="KW-0418">Kinase</keyword>
<dbReference type="InterPro" id="IPR004358">
    <property type="entry name" value="Sig_transdc_His_kin-like_C"/>
</dbReference>
<dbReference type="EMBL" id="CP032382">
    <property type="protein sequence ID" value="AYB32692.1"/>
    <property type="molecule type" value="Genomic_DNA"/>
</dbReference>
<dbReference type="Gene3D" id="1.25.40.10">
    <property type="entry name" value="Tetratricopeptide repeat domain"/>
    <property type="match status" value="2"/>
</dbReference>
<keyword evidence="3" id="KW-0597">Phosphoprotein</keyword>
<evidence type="ECO:0000256" key="2">
    <source>
        <dbReference type="ARBA" id="ARBA00012438"/>
    </source>
</evidence>
<evidence type="ECO:0000259" key="8">
    <source>
        <dbReference type="PROSITE" id="PS50109"/>
    </source>
</evidence>
<keyword evidence="10" id="KW-1185">Reference proteome</keyword>
<dbReference type="PANTHER" id="PTHR43711">
    <property type="entry name" value="TWO-COMPONENT HISTIDINE KINASE"/>
    <property type="match status" value="1"/>
</dbReference>
<dbReference type="PRINTS" id="PR00344">
    <property type="entry name" value="BCTRLSENSOR"/>
</dbReference>
<dbReference type="Proteomes" id="UP000266183">
    <property type="component" value="Chromosome"/>
</dbReference>
<evidence type="ECO:0000256" key="3">
    <source>
        <dbReference type="ARBA" id="ARBA00022553"/>
    </source>
</evidence>
<reference evidence="10" key="1">
    <citation type="submission" date="2018-09" db="EMBL/GenBank/DDBJ databases">
        <title>Chryseolinea sp. KIS68-18 isolated from soil.</title>
        <authorList>
            <person name="Weon H.-Y."/>
            <person name="Kwon S.-W."/>
            <person name="Lee S.A."/>
        </authorList>
    </citation>
    <scope>NUCLEOTIDE SEQUENCE [LARGE SCALE GENOMIC DNA]</scope>
    <source>
        <strain evidence="10">KIS68-18</strain>
    </source>
</reference>
<dbReference type="SMART" id="SM00028">
    <property type="entry name" value="TPR"/>
    <property type="match status" value="5"/>
</dbReference>
<sequence length="652" mass="73730">MNGIGASPMLHRTTLVVLLLLLVPAFCFAQRSETDSLESLVKNIPSDTTKVWLLNKLVTGLRERDNSKAMEYGRQAHDLALVLNYERGLGQALENLGWIHYRKGDYSRAFELSTAALTIAEKFNDGSAIARCLNNVAAISYEQKQFMVAIANFKKAYEVSKHIGDSVAMSRSTNNVAFSFLGMESYDSARVYAERALKTSHGKDKLFLVGFSYRTLGDIDVHDKQYESALTKFHRVISIADELGNVFLKVSTLHRIGKAYYLLGDPDRALSHLLQNISLANENQFKNEMERSLKLVSEIYASKKEIGKAFDYQTQYLAVHDSLYNQRNGEQMALMQARFDSEMKEAKIELLLKDSLLKKEELHVQRSLIYFSVGSFVLMAFLAFVLLYNNRVKKRANDQLAAKNLEIEHQAQQLRNVNITKDKLFSIISHDLRSPLASLRGLMDIMSIEELTREEFQTTTTKLRQNLDSVREDLDNLLFWAQSQLNGLQSNPTFLKVRPLVEEKIQLYEEIARQKEITVVNEIEESLSVLVDRNHISLIIRNLLANALKFSKPGGLIIVREKLKGDLVEISITDSGVGMTSNDLRKLFNVETHFSNPGTFQEKGAGIGLLLTKEFIEKNGGSIWATSELGKGSTFTFTVRQDTNLVNEEEVV</sequence>
<dbReference type="Pfam" id="PF13374">
    <property type="entry name" value="TPR_10"/>
    <property type="match status" value="1"/>
</dbReference>
<dbReference type="InterPro" id="IPR005467">
    <property type="entry name" value="His_kinase_dom"/>
</dbReference>
<dbReference type="GO" id="GO:0000155">
    <property type="term" value="F:phosphorelay sensor kinase activity"/>
    <property type="evidence" value="ECO:0007669"/>
    <property type="project" value="InterPro"/>
</dbReference>
<dbReference type="PANTHER" id="PTHR43711:SF1">
    <property type="entry name" value="HISTIDINE KINASE 1"/>
    <property type="match status" value="1"/>
</dbReference>
<dbReference type="InterPro" id="IPR019734">
    <property type="entry name" value="TPR_rpt"/>
</dbReference>
<dbReference type="SUPFAM" id="SSF47384">
    <property type="entry name" value="Homodimeric domain of signal transducing histidine kinase"/>
    <property type="match status" value="1"/>
</dbReference>
<evidence type="ECO:0000256" key="6">
    <source>
        <dbReference type="ARBA" id="ARBA00023012"/>
    </source>
</evidence>
<dbReference type="SUPFAM" id="SSF55874">
    <property type="entry name" value="ATPase domain of HSP90 chaperone/DNA topoisomerase II/histidine kinase"/>
    <property type="match status" value="1"/>
</dbReference>
<evidence type="ECO:0000313" key="10">
    <source>
        <dbReference type="Proteomes" id="UP000266183"/>
    </source>
</evidence>
<feature type="transmembrane region" description="Helical" evidence="7">
    <location>
        <begin position="368"/>
        <end position="388"/>
    </location>
</feature>
<keyword evidence="7" id="KW-0472">Membrane</keyword>
<dbReference type="InterPro" id="IPR011990">
    <property type="entry name" value="TPR-like_helical_dom_sf"/>
</dbReference>
<evidence type="ECO:0000256" key="1">
    <source>
        <dbReference type="ARBA" id="ARBA00000085"/>
    </source>
</evidence>
<comment type="catalytic activity">
    <reaction evidence="1">
        <text>ATP + protein L-histidine = ADP + protein N-phospho-L-histidine.</text>
        <dbReference type="EC" id="2.7.13.3"/>
    </reaction>
</comment>
<dbReference type="Gene3D" id="1.10.287.130">
    <property type="match status" value="1"/>
</dbReference>
<dbReference type="InterPro" id="IPR036097">
    <property type="entry name" value="HisK_dim/P_sf"/>
</dbReference>
<dbReference type="InterPro" id="IPR003661">
    <property type="entry name" value="HisK_dim/P_dom"/>
</dbReference>
<dbReference type="InterPro" id="IPR050736">
    <property type="entry name" value="Sensor_HK_Regulatory"/>
</dbReference>
<keyword evidence="7" id="KW-1133">Transmembrane helix</keyword>
<evidence type="ECO:0000256" key="7">
    <source>
        <dbReference type="SAM" id="Phobius"/>
    </source>
</evidence>
<keyword evidence="4" id="KW-0808">Transferase</keyword>
<evidence type="ECO:0000256" key="4">
    <source>
        <dbReference type="ARBA" id="ARBA00022679"/>
    </source>
</evidence>
<dbReference type="KEGG" id="chk:D4L85_19860"/>
<keyword evidence="7" id="KW-0812">Transmembrane</keyword>
<protein>
    <recommendedName>
        <fullName evidence="2">histidine kinase</fullName>
        <ecNumber evidence="2">2.7.13.3</ecNumber>
    </recommendedName>
</protein>
<dbReference type="AlphaFoldDB" id="A0A385SPC4"/>
<dbReference type="CDD" id="cd00082">
    <property type="entry name" value="HisKA"/>
    <property type="match status" value="1"/>
</dbReference>
<accession>A0A385SPC4</accession>